<feature type="compositionally biased region" description="Polar residues" evidence="10">
    <location>
        <begin position="771"/>
        <end position="786"/>
    </location>
</feature>
<dbReference type="InterPro" id="IPR036860">
    <property type="entry name" value="SH2_dom_sf"/>
</dbReference>
<dbReference type="PROSITE" id="PS50011">
    <property type="entry name" value="PROTEIN_KINASE_DOM"/>
    <property type="match status" value="1"/>
</dbReference>
<dbReference type="PROSITE" id="PS00107">
    <property type="entry name" value="PROTEIN_KINASE_ATP"/>
    <property type="match status" value="1"/>
</dbReference>
<dbReference type="Gene3D" id="3.30.505.10">
    <property type="entry name" value="SH2 domain"/>
    <property type="match status" value="1"/>
</dbReference>
<feature type="domain" description="Protein kinase" evidence="12">
    <location>
        <begin position="461"/>
        <end position="725"/>
    </location>
</feature>
<dbReference type="Pfam" id="PF07714">
    <property type="entry name" value="PK_Tyr_Ser-Thr"/>
    <property type="match status" value="1"/>
</dbReference>
<feature type="binding site" evidence="8">
    <location>
        <position position="493"/>
    </location>
    <ligand>
        <name>ATP</name>
        <dbReference type="ChEBI" id="CHEBI:30616"/>
    </ligand>
</feature>
<dbReference type="CDD" id="cd00192">
    <property type="entry name" value="PTKc"/>
    <property type="match status" value="1"/>
</dbReference>
<dbReference type="SUPFAM" id="SSF55550">
    <property type="entry name" value="SH2 domain"/>
    <property type="match status" value="1"/>
</dbReference>
<dbReference type="SUPFAM" id="SSF56112">
    <property type="entry name" value="Protein kinase-like (PK-like)"/>
    <property type="match status" value="1"/>
</dbReference>
<protein>
    <recommendedName>
        <fullName evidence="9">Tyrosine-protein kinase</fullName>
        <ecNumber evidence="9">2.7.10.2</ecNumber>
    </recommendedName>
</protein>
<dbReference type="AlphaFoldDB" id="A0A7I4Y3A9"/>
<dbReference type="GO" id="GO:0005524">
    <property type="term" value="F:ATP binding"/>
    <property type="evidence" value="ECO:0007669"/>
    <property type="project" value="UniProtKB-UniRule"/>
</dbReference>
<dbReference type="OMA" id="MVDETEM"/>
<dbReference type="SMART" id="SM00219">
    <property type="entry name" value="TyrKc"/>
    <property type="match status" value="1"/>
</dbReference>
<feature type="compositionally biased region" description="Basic residues" evidence="10">
    <location>
        <begin position="849"/>
        <end position="858"/>
    </location>
</feature>
<keyword evidence="13" id="KW-1185">Reference proteome</keyword>
<dbReference type="PROSITE" id="PS50001">
    <property type="entry name" value="SH2"/>
    <property type="match status" value="1"/>
</dbReference>
<feature type="region of interest" description="Disordered" evidence="10">
    <location>
        <begin position="767"/>
        <end position="867"/>
    </location>
</feature>
<evidence type="ECO:0000256" key="9">
    <source>
        <dbReference type="RuleBase" id="RU362096"/>
    </source>
</evidence>
<feature type="compositionally biased region" description="Basic and acidic residues" evidence="10">
    <location>
        <begin position="186"/>
        <end position="213"/>
    </location>
</feature>
<dbReference type="InterPro" id="IPR020635">
    <property type="entry name" value="Tyr_kinase_cat_dom"/>
</dbReference>
<feature type="domain" description="SH2" evidence="11">
    <location>
        <begin position="352"/>
        <end position="428"/>
    </location>
</feature>
<keyword evidence="1 9" id="KW-0808">Transferase</keyword>
<proteinExistence type="inferred from homology"/>
<feature type="compositionally biased region" description="Polar residues" evidence="10">
    <location>
        <begin position="1"/>
        <end position="10"/>
    </location>
</feature>
<dbReference type="InterPro" id="IPR008266">
    <property type="entry name" value="Tyr_kinase_AS"/>
</dbReference>
<dbReference type="InterPro" id="IPR000980">
    <property type="entry name" value="SH2"/>
</dbReference>
<evidence type="ECO:0000256" key="4">
    <source>
        <dbReference type="ARBA" id="ARBA00022840"/>
    </source>
</evidence>
<feature type="compositionally biased region" description="Basic and acidic residues" evidence="10">
    <location>
        <begin position="68"/>
        <end position="169"/>
    </location>
</feature>
<dbReference type="Proteomes" id="UP000025227">
    <property type="component" value="Unplaced"/>
</dbReference>
<dbReference type="SMART" id="SM00252">
    <property type="entry name" value="SH2"/>
    <property type="match status" value="1"/>
</dbReference>
<feature type="region of interest" description="Disordered" evidence="10">
    <location>
        <begin position="1"/>
        <end position="283"/>
    </location>
</feature>
<evidence type="ECO:0000256" key="8">
    <source>
        <dbReference type="PROSITE-ProRule" id="PRU10141"/>
    </source>
</evidence>
<dbReference type="InterPro" id="IPR050198">
    <property type="entry name" value="Non-receptor_tyrosine_kinases"/>
</dbReference>
<evidence type="ECO:0000259" key="12">
    <source>
        <dbReference type="PROSITE" id="PS50011"/>
    </source>
</evidence>
<dbReference type="InterPro" id="IPR000719">
    <property type="entry name" value="Prot_kinase_dom"/>
</dbReference>
<evidence type="ECO:0000256" key="6">
    <source>
        <dbReference type="ARBA" id="ARBA00051245"/>
    </source>
</evidence>
<dbReference type="CDD" id="cd10361">
    <property type="entry name" value="SH2_Fps_family"/>
    <property type="match status" value="1"/>
</dbReference>
<dbReference type="EC" id="2.7.10.2" evidence="9"/>
<comment type="catalytic activity">
    <reaction evidence="6 9">
        <text>L-tyrosyl-[protein] + ATP = O-phospho-L-tyrosyl-[protein] + ADP + H(+)</text>
        <dbReference type="Rhea" id="RHEA:10596"/>
        <dbReference type="Rhea" id="RHEA-COMP:10136"/>
        <dbReference type="Rhea" id="RHEA-COMP:20101"/>
        <dbReference type="ChEBI" id="CHEBI:15378"/>
        <dbReference type="ChEBI" id="CHEBI:30616"/>
        <dbReference type="ChEBI" id="CHEBI:46858"/>
        <dbReference type="ChEBI" id="CHEBI:61978"/>
        <dbReference type="ChEBI" id="CHEBI:456216"/>
        <dbReference type="EC" id="2.7.10.2"/>
    </reaction>
</comment>
<evidence type="ECO:0000256" key="3">
    <source>
        <dbReference type="ARBA" id="ARBA00022777"/>
    </source>
</evidence>
<feature type="compositionally biased region" description="Basic and acidic residues" evidence="10">
    <location>
        <begin position="27"/>
        <end position="43"/>
    </location>
</feature>
<evidence type="ECO:0000256" key="2">
    <source>
        <dbReference type="ARBA" id="ARBA00022741"/>
    </source>
</evidence>
<sequence length="867" mass="97886">MFIHSLQSFTLFHEKSAGDYVPGTKAKSMESSRPTSKERKGNNDEVPLDKTVGTPINKGSLKTLKVKTKNDDKTAKEEEGKDGQKDSTKPESKTSGEKPAKTEGDEKTVEKPPEQKSEKTKKEDTKKTDSKPHDDKESSKAEPKGGSKTEPKSSAEKSNNKTTDEKTEKTSPALTDQSTKKASSKPSDDKVISKAEPKEAKKTEPKSSAEKPVNKNTSEKVANTPPARTDQSTKKADSKPTGDKEVSKAESKDVTKPEPKSSKEKLEKKTAAEKTAETSQPVIQESREELKLFSIDVDATLPSPDTISERMVLLEQSMRNRPPRQPRTPVEKLTSPQRLLRSAWEELEKEEWYHGMLPIEDVKTMLHQNGDFLVRKAEHEIKSNPPIITVMWNGILHHFPLYAVQRTKFSSPEFSINLQIYCDTYNSLVAKHWMEKIPVFKDIILITAAPKQAWELDKTNVTMDTKIGEGHFGEVWKGRLKTRIGESIVVAVKVMKVNSNTQHQLEMFHQEARLMRMYDHRNVVKLHGLVFSEDDVMVVMELVSGGSLNHYLKQHKLMPLTKASFCYDIAAGLAYLHARNCMHRDVAARNCLVATDGRLVKLSDFGLAAHGSRIKLSTTEKVPIRWQAPEVLFYYTYMRESDVWSYGMLMSEIYNDGKVPFHDKTIAEVRARIHDPNFRPFVPQLPNYPKIPMLMHRCWELDVMKRPTMKEVAKQLKGYCIHTVKEKPAVTTDSKQQLIERVKTRGRIEAVTVGSRIGHRRPAVKHFVLSATPTSTQNSKSLSSENAKSDAKIPSTMVDETEMDEAVKDCRLRPFVPTKAGSKRQHANPDTGNHKNDQPQKQGELPKSKASKSRRQHVVKKDTSQKK</sequence>
<dbReference type="InterPro" id="IPR001245">
    <property type="entry name" value="Ser-Thr/Tyr_kinase_cat_dom"/>
</dbReference>
<dbReference type="PROSITE" id="PS00109">
    <property type="entry name" value="PROTEIN_KINASE_TYR"/>
    <property type="match status" value="1"/>
</dbReference>
<comment type="similarity">
    <text evidence="9">Belongs to the protein kinase superfamily. Tyr protein kinase family.</text>
</comment>
<keyword evidence="4 8" id="KW-0067">ATP-binding</keyword>
<feature type="compositionally biased region" description="Polar residues" evidence="10">
    <location>
        <begin position="172"/>
        <end position="185"/>
    </location>
</feature>
<dbReference type="Gene3D" id="1.10.510.10">
    <property type="entry name" value="Transferase(Phosphotransferase) domain 1"/>
    <property type="match status" value="1"/>
</dbReference>
<accession>A0A7I4Y3A9</accession>
<reference evidence="14" key="1">
    <citation type="submission" date="2020-12" db="UniProtKB">
        <authorList>
            <consortium name="WormBaseParasite"/>
        </authorList>
    </citation>
    <scope>IDENTIFICATION</scope>
    <source>
        <strain evidence="14">MHco3</strain>
    </source>
</reference>
<dbReference type="OrthoDB" id="5857351at2759"/>
<evidence type="ECO:0000313" key="13">
    <source>
        <dbReference type="Proteomes" id="UP000025227"/>
    </source>
</evidence>
<dbReference type="GO" id="GO:0004715">
    <property type="term" value="F:non-membrane spanning protein tyrosine kinase activity"/>
    <property type="evidence" value="ECO:0007669"/>
    <property type="project" value="UniProtKB-EC"/>
</dbReference>
<feature type="compositionally biased region" description="Basic and acidic residues" evidence="10">
    <location>
        <begin position="231"/>
        <end position="276"/>
    </location>
</feature>
<dbReference type="InterPro" id="IPR011009">
    <property type="entry name" value="Kinase-like_dom_sf"/>
</dbReference>
<dbReference type="InterPro" id="IPR035849">
    <property type="entry name" value="Fes/Fps/Fer_SH2"/>
</dbReference>
<evidence type="ECO:0000256" key="7">
    <source>
        <dbReference type="PROSITE-ProRule" id="PRU00191"/>
    </source>
</evidence>
<evidence type="ECO:0000256" key="1">
    <source>
        <dbReference type="ARBA" id="ARBA00022679"/>
    </source>
</evidence>
<evidence type="ECO:0000313" key="14">
    <source>
        <dbReference type="WBParaSite" id="HCON_00039770-00001"/>
    </source>
</evidence>
<evidence type="ECO:0000256" key="5">
    <source>
        <dbReference type="ARBA" id="ARBA00023137"/>
    </source>
</evidence>
<dbReference type="PANTHER" id="PTHR24418">
    <property type="entry name" value="TYROSINE-PROTEIN KINASE"/>
    <property type="match status" value="1"/>
</dbReference>
<keyword evidence="3 9" id="KW-0418">Kinase</keyword>
<dbReference type="WBParaSite" id="HCON_00039770-00001">
    <property type="protein sequence ID" value="HCON_00039770-00001"/>
    <property type="gene ID" value="HCON_00039770"/>
</dbReference>
<keyword evidence="5 9" id="KW-0829">Tyrosine-protein kinase</keyword>
<organism evidence="13 14">
    <name type="scientific">Haemonchus contortus</name>
    <name type="common">Barber pole worm</name>
    <dbReference type="NCBI Taxonomy" id="6289"/>
    <lineage>
        <taxon>Eukaryota</taxon>
        <taxon>Metazoa</taxon>
        <taxon>Ecdysozoa</taxon>
        <taxon>Nematoda</taxon>
        <taxon>Chromadorea</taxon>
        <taxon>Rhabditida</taxon>
        <taxon>Rhabditina</taxon>
        <taxon>Rhabditomorpha</taxon>
        <taxon>Strongyloidea</taxon>
        <taxon>Trichostrongylidae</taxon>
        <taxon>Haemonchus</taxon>
    </lineage>
</organism>
<keyword evidence="7" id="KW-0727">SH2 domain</keyword>
<keyword evidence="2 8" id="KW-0547">Nucleotide-binding</keyword>
<dbReference type="InterPro" id="IPR017441">
    <property type="entry name" value="Protein_kinase_ATP_BS"/>
</dbReference>
<name>A0A7I4Y3A9_HAECO</name>
<evidence type="ECO:0000256" key="10">
    <source>
        <dbReference type="SAM" id="MobiDB-lite"/>
    </source>
</evidence>
<dbReference type="PRINTS" id="PR00109">
    <property type="entry name" value="TYRKINASE"/>
</dbReference>
<evidence type="ECO:0000259" key="11">
    <source>
        <dbReference type="PROSITE" id="PS50001"/>
    </source>
</evidence>